<name>T0HQ28_9SPHN</name>
<dbReference type="InterPro" id="IPR005814">
    <property type="entry name" value="Aminotrans_3"/>
</dbReference>
<dbReference type="PATRIC" id="fig|1096930.3.peg.2187"/>
<dbReference type="RefSeq" id="WP_021234054.1">
    <property type="nucleotide sequence ID" value="NZ_ATHL01000076.1"/>
</dbReference>
<evidence type="ECO:0008006" key="8">
    <source>
        <dbReference type="Google" id="ProtNLM"/>
    </source>
</evidence>
<gene>
    <name evidence="6" type="ORF">L284_11035</name>
</gene>
<dbReference type="Gene3D" id="3.40.640.10">
    <property type="entry name" value="Type I PLP-dependent aspartate aminotransferase-like (Major domain)"/>
    <property type="match status" value="1"/>
</dbReference>
<dbReference type="EMBL" id="ATHL01000076">
    <property type="protein sequence ID" value="EQB15162.1"/>
    <property type="molecule type" value="Genomic_DNA"/>
</dbReference>
<comment type="caution">
    <text evidence="6">The sequence shown here is derived from an EMBL/GenBank/DDBJ whole genome shotgun (WGS) entry which is preliminary data.</text>
</comment>
<reference evidence="6 7" key="1">
    <citation type="journal article" date="2013" name="Genome Announc.">
        <title>Genome Sequence of Novosphingobium lindaniclasticum LE124T, Isolated from a Hexachlorocyclohexane Dumpsite.</title>
        <authorList>
            <person name="Saxena A."/>
            <person name="Nayyar N."/>
            <person name="Sangwan N."/>
            <person name="Kumari R."/>
            <person name="Khurana J.P."/>
            <person name="Lal R."/>
        </authorList>
    </citation>
    <scope>NUCLEOTIDE SEQUENCE [LARGE SCALE GENOMIC DNA]</scope>
    <source>
        <strain evidence="6 7">LE124</strain>
    </source>
</reference>
<dbReference type="GO" id="GO:0042802">
    <property type="term" value="F:identical protein binding"/>
    <property type="evidence" value="ECO:0007669"/>
    <property type="project" value="TreeGrafter"/>
</dbReference>
<dbReference type="PANTHER" id="PTHR11986:SF79">
    <property type="entry name" value="ACETYLORNITHINE AMINOTRANSFERASE, MITOCHONDRIAL"/>
    <property type="match status" value="1"/>
</dbReference>
<comment type="cofactor">
    <cofactor evidence="1">
        <name>pyridoxal 5'-phosphate</name>
        <dbReference type="ChEBI" id="CHEBI:597326"/>
    </cofactor>
</comment>
<evidence type="ECO:0000256" key="1">
    <source>
        <dbReference type="ARBA" id="ARBA00001933"/>
    </source>
</evidence>
<dbReference type="InterPro" id="IPR050103">
    <property type="entry name" value="Class-III_PLP-dep_AT"/>
</dbReference>
<dbReference type="PANTHER" id="PTHR11986">
    <property type="entry name" value="AMINOTRANSFERASE CLASS III"/>
    <property type="match status" value="1"/>
</dbReference>
<dbReference type="InterPro" id="IPR015424">
    <property type="entry name" value="PyrdxlP-dep_Trfase"/>
</dbReference>
<dbReference type="GO" id="GO:0008483">
    <property type="term" value="F:transaminase activity"/>
    <property type="evidence" value="ECO:0007669"/>
    <property type="project" value="UniProtKB-KW"/>
</dbReference>
<protein>
    <recommendedName>
        <fullName evidence="8">Aminotransferase</fullName>
    </recommendedName>
</protein>
<keyword evidence="3" id="KW-0808">Transferase</keyword>
<keyword evidence="4 5" id="KW-0663">Pyridoxal phosphate</keyword>
<dbReference type="CDD" id="cd00610">
    <property type="entry name" value="OAT_like"/>
    <property type="match status" value="1"/>
</dbReference>
<evidence type="ECO:0000256" key="3">
    <source>
        <dbReference type="ARBA" id="ARBA00022679"/>
    </source>
</evidence>
<evidence type="ECO:0000313" key="6">
    <source>
        <dbReference type="EMBL" id="EQB15162.1"/>
    </source>
</evidence>
<proteinExistence type="inferred from homology"/>
<keyword evidence="2" id="KW-0032">Aminotransferase</keyword>
<evidence type="ECO:0000256" key="4">
    <source>
        <dbReference type="ARBA" id="ARBA00022898"/>
    </source>
</evidence>
<keyword evidence="7" id="KW-1185">Reference proteome</keyword>
<dbReference type="AlphaFoldDB" id="T0HQ28"/>
<evidence type="ECO:0000256" key="2">
    <source>
        <dbReference type="ARBA" id="ARBA00022576"/>
    </source>
</evidence>
<dbReference type="GO" id="GO:0030170">
    <property type="term" value="F:pyridoxal phosphate binding"/>
    <property type="evidence" value="ECO:0007669"/>
    <property type="project" value="InterPro"/>
</dbReference>
<dbReference type="Pfam" id="PF00202">
    <property type="entry name" value="Aminotran_3"/>
    <property type="match status" value="1"/>
</dbReference>
<comment type="similarity">
    <text evidence="5">Belongs to the class-III pyridoxal-phosphate-dependent aminotransferase family.</text>
</comment>
<dbReference type="Gene3D" id="3.90.1150.10">
    <property type="entry name" value="Aspartate Aminotransferase, domain 1"/>
    <property type="match status" value="1"/>
</dbReference>
<dbReference type="OrthoDB" id="9801834at2"/>
<dbReference type="SUPFAM" id="SSF53383">
    <property type="entry name" value="PLP-dependent transferases"/>
    <property type="match status" value="1"/>
</dbReference>
<evidence type="ECO:0000256" key="5">
    <source>
        <dbReference type="RuleBase" id="RU003560"/>
    </source>
</evidence>
<sequence length="490" mass="54050">MTALAKIDAPRREDRQNRELLTLEQSLALDTESAMGLYSAHLNRYMLQVFDILGLAQMDIESAQGVEIVLRDGRRILDYSGGFGVLGLGHNHPRIIGAERLCHERKVLDCIKIAPHKLQGALAYNISRFLPKPLNVSFLAVSGTEANEAAMKICERVQTPKGKTKFLCFKGAFHGKTHGPLSLTTATDVQSGFIMGVPKENVVFATYGDIASVRDVIARETGDKGNNIIAGIVETIRGTSCHVPRAGFLTEFARVCRENDILTIFDEVKVGMGRTGKFCAFQHEDVVPDVVTLAKTLGGGKRELGAMVTSQTLFDRAYGNKNDCNLHSSSFSGMGETCAVGIETLNVLQDERLIERAAVMGNYLRDGLEKLQEKYPRKIVSVRGEGCFQAIELNFGQQLAEKAMDIRTNPLFVTYQTVLIGAMARELYERHGILVHFQPGARDLLHFMPPYVVNEDQIVRLLDALDDVLGRGIADATVRFVVKNIKRVLG</sequence>
<dbReference type="InterPro" id="IPR015421">
    <property type="entry name" value="PyrdxlP-dep_Trfase_major"/>
</dbReference>
<organism evidence="6 7">
    <name type="scientific">Novosphingobium lindaniclasticum LE124</name>
    <dbReference type="NCBI Taxonomy" id="1096930"/>
    <lineage>
        <taxon>Bacteria</taxon>
        <taxon>Pseudomonadati</taxon>
        <taxon>Pseudomonadota</taxon>
        <taxon>Alphaproteobacteria</taxon>
        <taxon>Sphingomonadales</taxon>
        <taxon>Sphingomonadaceae</taxon>
        <taxon>Novosphingobium</taxon>
    </lineage>
</organism>
<dbReference type="InterPro" id="IPR015422">
    <property type="entry name" value="PyrdxlP-dep_Trfase_small"/>
</dbReference>
<accession>T0HQ28</accession>
<dbReference type="eggNOG" id="COG4992">
    <property type="taxonomic scope" value="Bacteria"/>
</dbReference>
<evidence type="ECO:0000313" key="7">
    <source>
        <dbReference type="Proteomes" id="UP000015527"/>
    </source>
</evidence>
<dbReference type="Proteomes" id="UP000015527">
    <property type="component" value="Unassembled WGS sequence"/>
</dbReference>